<dbReference type="EMBL" id="NKCI01000075">
    <property type="protein sequence ID" value="RSL58237.1"/>
    <property type="molecule type" value="Genomic_DNA"/>
</dbReference>
<protein>
    <recommendedName>
        <fullName evidence="3">N-acetyltransferase domain-containing protein</fullName>
    </recommendedName>
</protein>
<accession>A0A428PYT6</accession>
<sequence length="155" mass="18128">MASTAQYQINEPTSADFDEWSAMFRAYIDFYQSSIEEEQYRWTFDRILDKDKDLQALVLRRTVDGKESIVGIAHFFPEQTPWSEKQILMLNDLFVDPSVRGQGQGRKLIEAVAEIAKKMDCLRLQWLTKHDNARARGLYDTMAQTSFVQYRMSLD</sequence>
<dbReference type="Gene3D" id="3.40.630.30">
    <property type="match status" value="1"/>
</dbReference>
<comment type="caution">
    <text evidence="4">The sequence shown here is derived from an EMBL/GenBank/DDBJ whole genome shotgun (WGS) entry which is preliminary data.</text>
</comment>
<name>A0A428PYT6_9HYPO</name>
<dbReference type="SUPFAM" id="SSF55729">
    <property type="entry name" value="Acyl-CoA N-acyltransferases (Nat)"/>
    <property type="match status" value="1"/>
</dbReference>
<dbReference type="InterPro" id="IPR016181">
    <property type="entry name" value="Acyl_CoA_acyltransferase"/>
</dbReference>
<keyword evidence="1" id="KW-0808">Transferase</keyword>
<dbReference type="STRING" id="1325734.A0A428PYT6"/>
<keyword evidence="5" id="KW-1185">Reference proteome</keyword>
<evidence type="ECO:0000256" key="2">
    <source>
        <dbReference type="ARBA" id="ARBA00023315"/>
    </source>
</evidence>
<gene>
    <name evidence="4" type="ORF">CEP54_007851</name>
</gene>
<evidence type="ECO:0000256" key="1">
    <source>
        <dbReference type="ARBA" id="ARBA00022679"/>
    </source>
</evidence>
<dbReference type="PANTHER" id="PTHR10545:SF42">
    <property type="entry name" value="ACETYLTRANSFERASE"/>
    <property type="match status" value="1"/>
</dbReference>
<proteinExistence type="predicted"/>
<dbReference type="OrthoDB" id="9975416at2759"/>
<dbReference type="Pfam" id="PF00583">
    <property type="entry name" value="Acetyltransf_1"/>
    <property type="match status" value="1"/>
</dbReference>
<evidence type="ECO:0000313" key="5">
    <source>
        <dbReference type="Proteomes" id="UP000288168"/>
    </source>
</evidence>
<feature type="domain" description="N-acetyltransferase" evidence="3">
    <location>
        <begin position="7"/>
        <end position="155"/>
    </location>
</feature>
<organism evidence="4 5">
    <name type="scientific">Fusarium duplospermum</name>
    <dbReference type="NCBI Taxonomy" id="1325734"/>
    <lineage>
        <taxon>Eukaryota</taxon>
        <taxon>Fungi</taxon>
        <taxon>Dikarya</taxon>
        <taxon>Ascomycota</taxon>
        <taxon>Pezizomycotina</taxon>
        <taxon>Sordariomycetes</taxon>
        <taxon>Hypocreomycetidae</taxon>
        <taxon>Hypocreales</taxon>
        <taxon>Nectriaceae</taxon>
        <taxon>Fusarium</taxon>
        <taxon>Fusarium solani species complex</taxon>
    </lineage>
</organism>
<dbReference type="InterPro" id="IPR051016">
    <property type="entry name" value="Diverse_Substrate_AcTransf"/>
</dbReference>
<reference evidence="4 5" key="1">
    <citation type="submission" date="2017-06" db="EMBL/GenBank/DDBJ databases">
        <title>Comparative genomic analysis of Ambrosia Fusariam Clade fungi.</title>
        <authorList>
            <person name="Stajich J.E."/>
            <person name="Carrillo J."/>
            <person name="Kijimoto T."/>
            <person name="Eskalen A."/>
            <person name="O'Donnell K."/>
            <person name="Kasson M."/>
        </authorList>
    </citation>
    <scope>NUCLEOTIDE SEQUENCE [LARGE SCALE GENOMIC DNA]</scope>
    <source>
        <strain evidence="4 5">NRRL62584</strain>
    </source>
</reference>
<dbReference type="InterPro" id="IPR000182">
    <property type="entry name" value="GNAT_dom"/>
</dbReference>
<dbReference type="Proteomes" id="UP000288168">
    <property type="component" value="Unassembled WGS sequence"/>
</dbReference>
<dbReference type="PANTHER" id="PTHR10545">
    <property type="entry name" value="DIAMINE N-ACETYLTRANSFERASE"/>
    <property type="match status" value="1"/>
</dbReference>
<keyword evidence="2" id="KW-0012">Acyltransferase</keyword>
<evidence type="ECO:0000259" key="3">
    <source>
        <dbReference type="PROSITE" id="PS51186"/>
    </source>
</evidence>
<dbReference type="GO" id="GO:0008080">
    <property type="term" value="F:N-acetyltransferase activity"/>
    <property type="evidence" value="ECO:0007669"/>
    <property type="project" value="TreeGrafter"/>
</dbReference>
<evidence type="ECO:0000313" key="4">
    <source>
        <dbReference type="EMBL" id="RSL58237.1"/>
    </source>
</evidence>
<dbReference type="CDD" id="cd04301">
    <property type="entry name" value="NAT_SF"/>
    <property type="match status" value="1"/>
</dbReference>
<dbReference type="PROSITE" id="PS51186">
    <property type="entry name" value="GNAT"/>
    <property type="match status" value="1"/>
</dbReference>
<dbReference type="AlphaFoldDB" id="A0A428PYT6"/>